<dbReference type="SUPFAM" id="SSF48239">
    <property type="entry name" value="Terpenoid cyclases/Protein prenyltransferases"/>
    <property type="match status" value="1"/>
</dbReference>
<dbReference type="Gene3D" id="1.50.10.20">
    <property type="match status" value="2"/>
</dbReference>
<evidence type="ECO:0000313" key="3">
    <source>
        <dbReference type="Proteomes" id="UP000315003"/>
    </source>
</evidence>
<keyword evidence="3" id="KW-1185">Reference proteome</keyword>
<protein>
    <recommendedName>
        <fullName evidence="4">Prenyltransferase and squalene oxidase repeat protein</fullName>
    </recommendedName>
</protein>
<gene>
    <name evidence="2" type="ORF">SV7mr_09010</name>
</gene>
<keyword evidence="1" id="KW-0732">Signal</keyword>
<dbReference type="CDD" id="cd00688">
    <property type="entry name" value="ISOPREN_C2_like"/>
    <property type="match status" value="1"/>
</dbReference>
<evidence type="ECO:0000313" key="2">
    <source>
        <dbReference type="EMBL" id="QDT58409.1"/>
    </source>
</evidence>
<dbReference type="OrthoDB" id="265313at2"/>
<dbReference type="AlphaFoldDB" id="A0A517SQM2"/>
<dbReference type="RefSeq" id="WP_145269553.1">
    <property type="nucleotide sequence ID" value="NZ_CP036272.1"/>
</dbReference>
<proteinExistence type="predicted"/>
<reference evidence="2 3" key="1">
    <citation type="submission" date="2019-02" db="EMBL/GenBank/DDBJ databases">
        <title>Deep-cultivation of Planctomycetes and their phenomic and genomic characterization uncovers novel biology.</title>
        <authorList>
            <person name="Wiegand S."/>
            <person name="Jogler M."/>
            <person name="Boedeker C."/>
            <person name="Pinto D."/>
            <person name="Vollmers J."/>
            <person name="Rivas-Marin E."/>
            <person name="Kohn T."/>
            <person name="Peeters S.H."/>
            <person name="Heuer A."/>
            <person name="Rast P."/>
            <person name="Oberbeckmann S."/>
            <person name="Bunk B."/>
            <person name="Jeske O."/>
            <person name="Meyerdierks A."/>
            <person name="Storesund J.E."/>
            <person name="Kallscheuer N."/>
            <person name="Luecker S."/>
            <person name="Lage O.M."/>
            <person name="Pohl T."/>
            <person name="Merkel B.J."/>
            <person name="Hornburger P."/>
            <person name="Mueller R.-W."/>
            <person name="Bruemmer F."/>
            <person name="Labrenz M."/>
            <person name="Spormann A.M."/>
            <person name="Op den Camp H."/>
            <person name="Overmann J."/>
            <person name="Amann R."/>
            <person name="Jetten M.S.M."/>
            <person name="Mascher T."/>
            <person name="Medema M.H."/>
            <person name="Devos D.P."/>
            <person name="Kaster A.-K."/>
            <person name="Ovreas L."/>
            <person name="Rohde M."/>
            <person name="Galperin M.Y."/>
            <person name="Jogler C."/>
        </authorList>
    </citation>
    <scope>NUCLEOTIDE SEQUENCE [LARGE SCALE GENOMIC DNA]</scope>
    <source>
        <strain evidence="2 3">SV_7m_r</strain>
    </source>
</reference>
<dbReference type="InterPro" id="IPR008930">
    <property type="entry name" value="Terpenoid_cyclase/PrenylTrfase"/>
</dbReference>
<evidence type="ECO:0008006" key="4">
    <source>
        <dbReference type="Google" id="ProtNLM"/>
    </source>
</evidence>
<feature type="chain" id="PRO_5022157013" description="Prenyltransferase and squalene oxidase repeat protein" evidence="1">
    <location>
        <begin position="25"/>
        <end position="355"/>
    </location>
</feature>
<accession>A0A517SQM2</accession>
<dbReference type="EMBL" id="CP036272">
    <property type="protein sequence ID" value="QDT58409.1"/>
    <property type="molecule type" value="Genomic_DNA"/>
</dbReference>
<sequence precursor="true">MISRRNALALLAGTPLAGLSSVQAQPPTGDAPLTDRGYIGSAVSRDVQQMYKKGLAFLQATQDARGTWPAGEGAGAGTTGLALLACLASGVDPNFGPFRQVIRKGLRHLIDVQSLVTGYIGPSMYHHGFALLALCEAMGSVDDTLVFDADDPQEKRSLAQTVELAVRAALTAQKRNRHRAWRYSPGANDADTSVSGAVMMGLLAARNAGVEVPDQNIDQALQYFVSMTAEDGTVGYVESGASGGESIARSSLTHLVLALAKRSDLAAYQATLDYLLANLETEPSWPEYARYYQAQALFQSAPKQWSQWNRTLIAKSLKLQRPDGSFPGEVGVTNSTSMSLLALALNFRFLPIYER</sequence>
<feature type="signal peptide" evidence="1">
    <location>
        <begin position="1"/>
        <end position="24"/>
    </location>
</feature>
<name>A0A517SQM2_9BACT</name>
<organism evidence="2 3">
    <name type="scientific">Stieleria bergensis</name>
    <dbReference type="NCBI Taxonomy" id="2528025"/>
    <lineage>
        <taxon>Bacteria</taxon>
        <taxon>Pseudomonadati</taxon>
        <taxon>Planctomycetota</taxon>
        <taxon>Planctomycetia</taxon>
        <taxon>Pirellulales</taxon>
        <taxon>Pirellulaceae</taxon>
        <taxon>Stieleria</taxon>
    </lineage>
</organism>
<evidence type="ECO:0000256" key="1">
    <source>
        <dbReference type="SAM" id="SignalP"/>
    </source>
</evidence>
<dbReference type="Proteomes" id="UP000315003">
    <property type="component" value="Chromosome"/>
</dbReference>